<dbReference type="EMBL" id="ML996688">
    <property type="protein sequence ID" value="KAF2404383.1"/>
    <property type="molecule type" value="Genomic_DNA"/>
</dbReference>
<accession>A0A6G1I7U9</accession>
<dbReference type="GO" id="GO:0005730">
    <property type="term" value="C:nucleolus"/>
    <property type="evidence" value="ECO:0007669"/>
    <property type="project" value="UniProtKB-SubCell"/>
</dbReference>
<dbReference type="GO" id="GO:0003677">
    <property type="term" value="F:DNA binding"/>
    <property type="evidence" value="ECO:0007669"/>
    <property type="project" value="InterPro"/>
</dbReference>
<name>A0A6G1I7U9_9PEZI</name>
<dbReference type="Pfam" id="PF06870">
    <property type="entry name" value="RNA_pol_I_A49"/>
    <property type="match status" value="1"/>
</dbReference>
<keyword evidence="5" id="KW-0539">Nucleus</keyword>
<protein>
    <submittedName>
        <fullName evidence="6">RNA polymerase I associated factor, A49-like protein</fullName>
    </submittedName>
</protein>
<evidence type="ECO:0000313" key="7">
    <source>
        <dbReference type="Proteomes" id="UP000799640"/>
    </source>
</evidence>
<sequence>MGDKKRKRAVEAEGRPSKKAATIPAIDTVKIVFQKPRSELGPVIVSTPGFTASTDLALNTYRRIHEVRGSTRRSELLLHSSKHPRLDYLAKEELGGGTDAFLKHYVGVFNPKMGEVEVIEVPKLVLRSELRPHQDEIDAAQNAAKATLASQRKTLGLEFGTKKAKKAIASITENAIAPQGTSIEGVPKTALTAAVMESLAEVTAKMPTKEAHQAAADDAKPRPKANLQATTPAEVYPLEILVSKEELQALSVKNWQRAAETNEDVKTPSRYVSRRLYKLALSKDVRKLTLLKYVLVMLDFFGRLRIVKGGGRKLPPRDKLQGLDAADSLIEGIKRKFTSGSEMTKWHVDKFSMHVAAVTLLIDNFETDIHDIQEDLRIDHKQAAQYFSELGCKIAAMTEKERANYKLSKAEAGLHKMAKLRIPLEFPKQRVIPGKRR</sequence>
<dbReference type="PANTHER" id="PTHR14440">
    <property type="entry name" value="DNA-DIRECTED RNA POLYMERASE I SUBUNIT RPA49"/>
    <property type="match status" value="1"/>
</dbReference>
<dbReference type="OrthoDB" id="532500at2759"/>
<comment type="subcellular location">
    <subcellularLocation>
        <location evidence="1">Nucleus</location>
        <location evidence="1">Nucleolus</location>
    </subcellularLocation>
</comment>
<evidence type="ECO:0000256" key="1">
    <source>
        <dbReference type="ARBA" id="ARBA00004604"/>
    </source>
</evidence>
<evidence type="ECO:0000256" key="3">
    <source>
        <dbReference type="ARBA" id="ARBA00022478"/>
    </source>
</evidence>
<reference evidence="6" key="1">
    <citation type="journal article" date="2020" name="Stud. Mycol.">
        <title>101 Dothideomycetes genomes: a test case for predicting lifestyles and emergence of pathogens.</title>
        <authorList>
            <person name="Haridas S."/>
            <person name="Albert R."/>
            <person name="Binder M."/>
            <person name="Bloem J."/>
            <person name="Labutti K."/>
            <person name="Salamov A."/>
            <person name="Andreopoulos B."/>
            <person name="Baker S."/>
            <person name="Barry K."/>
            <person name="Bills G."/>
            <person name="Bluhm B."/>
            <person name="Cannon C."/>
            <person name="Castanera R."/>
            <person name="Culley D."/>
            <person name="Daum C."/>
            <person name="Ezra D."/>
            <person name="Gonzalez J."/>
            <person name="Henrissat B."/>
            <person name="Kuo A."/>
            <person name="Liang C."/>
            <person name="Lipzen A."/>
            <person name="Lutzoni F."/>
            <person name="Magnuson J."/>
            <person name="Mondo S."/>
            <person name="Nolan M."/>
            <person name="Ohm R."/>
            <person name="Pangilinan J."/>
            <person name="Park H.-J."/>
            <person name="Ramirez L."/>
            <person name="Alfaro M."/>
            <person name="Sun H."/>
            <person name="Tritt A."/>
            <person name="Yoshinaga Y."/>
            <person name="Zwiers L.-H."/>
            <person name="Turgeon B."/>
            <person name="Goodwin S."/>
            <person name="Spatafora J."/>
            <person name="Crous P."/>
            <person name="Grigoriev I."/>
        </authorList>
    </citation>
    <scope>NUCLEOTIDE SEQUENCE</scope>
    <source>
        <strain evidence="6">CBS 262.69</strain>
    </source>
</reference>
<evidence type="ECO:0000256" key="4">
    <source>
        <dbReference type="ARBA" id="ARBA00023163"/>
    </source>
</evidence>
<dbReference type="AlphaFoldDB" id="A0A6G1I7U9"/>
<keyword evidence="7" id="KW-1185">Reference proteome</keyword>
<evidence type="ECO:0000256" key="2">
    <source>
        <dbReference type="ARBA" id="ARBA00009430"/>
    </source>
</evidence>
<dbReference type="GO" id="GO:0000428">
    <property type="term" value="C:DNA-directed RNA polymerase complex"/>
    <property type="evidence" value="ECO:0007669"/>
    <property type="project" value="UniProtKB-KW"/>
</dbReference>
<proteinExistence type="inferred from homology"/>
<dbReference type="Proteomes" id="UP000799640">
    <property type="component" value="Unassembled WGS sequence"/>
</dbReference>
<keyword evidence="4" id="KW-0804">Transcription</keyword>
<comment type="similarity">
    <text evidence="2">Belongs to the eukaryotic RPA49/POLR1E RNA polymerase subunit family.</text>
</comment>
<gene>
    <name evidence="6" type="ORF">EJ06DRAFT_470697</name>
</gene>
<dbReference type="GO" id="GO:0006351">
    <property type="term" value="P:DNA-templated transcription"/>
    <property type="evidence" value="ECO:0007669"/>
    <property type="project" value="InterPro"/>
</dbReference>
<evidence type="ECO:0000256" key="5">
    <source>
        <dbReference type="ARBA" id="ARBA00023242"/>
    </source>
</evidence>
<evidence type="ECO:0000313" key="6">
    <source>
        <dbReference type="EMBL" id="KAF2404383.1"/>
    </source>
</evidence>
<organism evidence="6 7">
    <name type="scientific">Trichodelitschia bisporula</name>
    <dbReference type="NCBI Taxonomy" id="703511"/>
    <lineage>
        <taxon>Eukaryota</taxon>
        <taxon>Fungi</taxon>
        <taxon>Dikarya</taxon>
        <taxon>Ascomycota</taxon>
        <taxon>Pezizomycotina</taxon>
        <taxon>Dothideomycetes</taxon>
        <taxon>Dothideomycetes incertae sedis</taxon>
        <taxon>Phaeotrichales</taxon>
        <taxon>Phaeotrichaceae</taxon>
        <taxon>Trichodelitschia</taxon>
    </lineage>
</organism>
<keyword evidence="3" id="KW-0240">DNA-directed RNA polymerase</keyword>
<dbReference type="InterPro" id="IPR009668">
    <property type="entry name" value="RNA_pol-assoc_fac_A49-like"/>
</dbReference>